<evidence type="ECO:0000313" key="1">
    <source>
        <dbReference type="EMBL" id="GBN02838.1"/>
    </source>
</evidence>
<reference evidence="1 2" key="1">
    <citation type="journal article" date="2019" name="Sci. Rep.">
        <title>Orb-weaving spider Araneus ventricosus genome elucidates the spidroin gene catalogue.</title>
        <authorList>
            <person name="Kono N."/>
            <person name="Nakamura H."/>
            <person name="Ohtoshi R."/>
            <person name="Moran D.A.P."/>
            <person name="Shinohara A."/>
            <person name="Yoshida Y."/>
            <person name="Fujiwara M."/>
            <person name="Mori M."/>
            <person name="Tomita M."/>
            <person name="Arakawa K."/>
        </authorList>
    </citation>
    <scope>NUCLEOTIDE SEQUENCE [LARGE SCALE GENOMIC DNA]</scope>
</reference>
<evidence type="ECO:0000313" key="2">
    <source>
        <dbReference type="Proteomes" id="UP000499080"/>
    </source>
</evidence>
<accession>A0A4Y2KKG4</accession>
<dbReference type="AlphaFoldDB" id="A0A4Y2KKG4"/>
<proteinExistence type="predicted"/>
<keyword evidence="2" id="KW-1185">Reference proteome</keyword>
<gene>
    <name evidence="1" type="ORF">AVEN_72895_1</name>
</gene>
<name>A0A4Y2KKG4_ARAVE</name>
<organism evidence="1 2">
    <name type="scientific">Araneus ventricosus</name>
    <name type="common">Orbweaver spider</name>
    <name type="synonym">Epeira ventricosa</name>
    <dbReference type="NCBI Taxonomy" id="182803"/>
    <lineage>
        <taxon>Eukaryota</taxon>
        <taxon>Metazoa</taxon>
        <taxon>Ecdysozoa</taxon>
        <taxon>Arthropoda</taxon>
        <taxon>Chelicerata</taxon>
        <taxon>Arachnida</taxon>
        <taxon>Araneae</taxon>
        <taxon>Araneomorphae</taxon>
        <taxon>Entelegynae</taxon>
        <taxon>Araneoidea</taxon>
        <taxon>Araneidae</taxon>
        <taxon>Araneus</taxon>
    </lineage>
</organism>
<sequence>MGWFPEFFPFSNCLGVKKAGNLPAHPLSPFHGRQRGYFNFNSVLALAKQPGEVCPTIVVCSSIAVTSDFITSQRKCRSIPPPQCVRASTYCRQNNLLVLPSPGRWC</sequence>
<dbReference type="EMBL" id="BGPR01004741">
    <property type="protein sequence ID" value="GBN02838.1"/>
    <property type="molecule type" value="Genomic_DNA"/>
</dbReference>
<dbReference type="Proteomes" id="UP000499080">
    <property type="component" value="Unassembled WGS sequence"/>
</dbReference>
<comment type="caution">
    <text evidence="1">The sequence shown here is derived from an EMBL/GenBank/DDBJ whole genome shotgun (WGS) entry which is preliminary data.</text>
</comment>
<protein>
    <submittedName>
        <fullName evidence="1">Uncharacterized protein</fullName>
    </submittedName>
</protein>